<comment type="cofactor">
    <cofactor evidence="1">
        <name>FAD</name>
        <dbReference type="ChEBI" id="CHEBI:57692"/>
    </cofactor>
</comment>
<dbReference type="AlphaFoldDB" id="A0A6C0EWW6"/>
<dbReference type="SUPFAM" id="SSF69000">
    <property type="entry name" value="FAD-dependent thiol oxidase"/>
    <property type="match status" value="1"/>
</dbReference>
<dbReference type="InterPro" id="IPR036774">
    <property type="entry name" value="ERV/ALR_sulphydryl_oxid_sf"/>
</dbReference>
<evidence type="ECO:0000256" key="2">
    <source>
        <dbReference type="ARBA" id="ARBA00012512"/>
    </source>
</evidence>
<keyword evidence="4" id="KW-0274">FAD</keyword>
<evidence type="ECO:0000256" key="1">
    <source>
        <dbReference type="ARBA" id="ARBA00001974"/>
    </source>
</evidence>
<dbReference type="Pfam" id="PF04777">
    <property type="entry name" value="Evr1_Alr"/>
    <property type="match status" value="1"/>
</dbReference>
<evidence type="ECO:0000256" key="5">
    <source>
        <dbReference type="ARBA" id="ARBA00023002"/>
    </source>
</evidence>
<accession>A0A6C0EWW6</accession>
<dbReference type="InterPro" id="IPR039799">
    <property type="entry name" value="ALR/ERV"/>
</dbReference>
<feature type="domain" description="ERV/ALR sulfhydryl oxidase" evidence="7">
    <location>
        <begin position="1"/>
        <end position="101"/>
    </location>
</feature>
<dbReference type="PROSITE" id="PS51324">
    <property type="entry name" value="ERV_ALR"/>
    <property type="match status" value="1"/>
</dbReference>
<dbReference type="InterPro" id="IPR017905">
    <property type="entry name" value="ERV/ALR_sulphydryl_oxidase"/>
</dbReference>
<keyword evidence="6" id="KW-1015">Disulfide bond</keyword>
<dbReference type="Gene3D" id="1.20.120.310">
    <property type="entry name" value="ERV/ALR sulfhydryl oxidase domain"/>
    <property type="match status" value="1"/>
</dbReference>
<sequence>MATKKEWGNSTWYLFHTLAYKMKDQHFDELKTEFLNLCTRICGNLPCPDCSEHAYAIMANVKRDNIKTKKDLQMFFFDFHNSVNKRTNKPVFQESQMFKYHTAITRNIVYNFISVMSRKYNNIKLLTNSFHRDAAINDFKKWIAHNSFKFSQ</sequence>
<dbReference type="EC" id="1.8.3.2" evidence="2"/>
<protein>
    <recommendedName>
        <fullName evidence="2">thiol oxidase</fullName>
        <ecNumber evidence="2">1.8.3.2</ecNumber>
    </recommendedName>
</protein>
<dbReference type="PANTHER" id="PTHR12645">
    <property type="entry name" value="ALR/ERV"/>
    <property type="match status" value="1"/>
</dbReference>
<evidence type="ECO:0000256" key="4">
    <source>
        <dbReference type="ARBA" id="ARBA00022827"/>
    </source>
</evidence>
<name>A0A6C0EWW6_9ZZZZ</name>
<dbReference type="PANTHER" id="PTHR12645:SF0">
    <property type="entry name" value="FAD-LINKED SULFHYDRYL OXIDASE ALR"/>
    <property type="match status" value="1"/>
</dbReference>
<keyword evidence="5" id="KW-0560">Oxidoreductase</keyword>
<evidence type="ECO:0000313" key="8">
    <source>
        <dbReference type="EMBL" id="QHT33252.1"/>
    </source>
</evidence>
<keyword evidence="3" id="KW-0285">Flavoprotein</keyword>
<evidence type="ECO:0000259" key="7">
    <source>
        <dbReference type="PROSITE" id="PS51324"/>
    </source>
</evidence>
<reference evidence="8" key="1">
    <citation type="journal article" date="2020" name="Nature">
        <title>Giant virus diversity and host interactions through global metagenomics.</title>
        <authorList>
            <person name="Schulz F."/>
            <person name="Roux S."/>
            <person name="Paez-Espino D."/>
            <person name="Jungbluth S."/>
            <person name="Walsh D.A."/>
            <person name="Denef V.J."/>
            <person name="McMahon K.D."/>
            <person name="Konstantinidis K.T."/>
            <person name="Eloe-Fadrosh E.A."/>
            <person name="Kyrpides N.C."/>
            <person name="Woyke T."/>
        </authorList>
    </citation>
    <scope>NUCLEOTIDE SEQUENCE</scope>
    <source>
        <strain evidence="8">GVMAG-M-3300009161-34</strain>
    </source>
</reference>
<proteinExistence type="predicted"/>
<dbReference type="EMBL" id="MN738961">
    <property type="protein sequence ID" value="QHT33252.1"/>
    <property type="molecule type" value="Genomic_DNA"/>
</dbReference>
<organism evidence="8">
    <name type="scientific">viral metagenome</name>
    <dbReference type="NCBI Taxonomy" id="1070528"/>
    <lineage>
        <taxon>unclassified sequences</taxon>
        <taxon>metagenomes</taxon>
        <taxon>organismal metagenomes</taxon>
    </lineage>
</organism>
<evidence type="ECO:0000256" key="6">
    <source>
        <dbReference type="ARBA" id="ARBA00023157"/>
    </source>
</evidence>
<evidence type="ECO:0000256" key="3">
    <source>
        <dbReference type="ARBA" id="ARBA00022630"/>
    </source>
</evidence>
<dbReference type="GO" id="GO:0050660">
    <property type="term" value="F:flavin adenine dinucleotide binding"/>
    <property type="evidence" value="ECO:0007669"/>
    <property type="project" value="TreeGrafter"/>
</dbReference>
<dbReference type="GO" id="GO:0005739">
    <property type="term" value="C:mitochondrion"/>
    <property type="evidence" value="ECO:0007669"/>
    <property type="project" value="TreeGrafter"/>
</dbReference>
<dbReference type="GO" id="GO:0016971">
    <property type="term" value="F:flavin-dependent sulfhydryl oxidase activity"/>
    <property type="evidence" value="ECO:0007669"/>
    <property type="project" value="InterPro"/>
</dbReference>